<dbReference type="Pfam" id="PF19086">
    <property type="entry name" value="Terpene_syn_C_2"/>
    <property type="match status" value="1"/>
</dbReference>
<evidence type="ECO:0000256" key="6">
    <source>
        <dbReference type="RuleBase" id="RU366034"/>
    </source>
</evidence>
<dbReference type="GO" id="GO:0008299">
    <property type="term" value="P:isoprenoid biosynthetic process"/>
    <property type="evidence" value="ECO:0007669"/>
    <property type="project" value="UniProtKB-ARBA"/>
</dbReference>
<dbReference type="GO" id="GO:0046872">
    <property type="term" value="F:metal ion binding"/>
    <property type="evidence" value="ECO:0007669"/>
    <property type="project" value="UniProtKB-KW"/>
</dbReference>
<keyword evidence="4 6" id="KW-0460">Magnesium</keyword>
<dbReference type="OrthoDB" id="2861623at2759"/>
<keyword evidence="3 6" id="KW-0479">Metal-binding</keyword>
<evidence type="ECO:0000256" key="4">
    <source>
        <dbReference type="ARBA" id="ARBA00022842"/>
    </source>
</evidence>
<comment type="caution">
    <text evidence="7">The sequence shown here is derived from an EMBL/GenBank/DDBJ whole genome shotgun (WGS) entry which is preliminary data.</text>
</comment>
<name>A0A4S4N369_9APHY</name>
<dbReference type="EMBL" id="SGPM01000015">
    <property type="protein sequence ID" value="THH32805.1"/>
    <property type="molecule type" value="Genomic_DNA"/>
</dbReference>
<evidence type="ECO:0000313" key="8">
    <source>
        <dbReference type="Proteomes" id="UP000308730"/>
    </source>
</evidence>
<evidence type="ECO:0000256" key="5">
    <source>
        <dbReference type="ARBA" id="ARBA00023239"/>
    </source>
</evidence>
<evidence type="ECO:0000313" key="7">
    <source>
        <dbReference type="EMBL" id="THH32805.1"/>
    </source>
</evidence>
<dbReference type="Gene3D" id="1.10.600.10">
    <property type="entry name" value="Farnesyl Diphosphate Synthase"/>
    <property type="match status" value="1"/>
</dbReference>
<evidence type="ECO:0000256" key="3">
    <source>
        <dbReference type="ARBA" id="ARBA00022723"/>
    </source>
</evidence>
<dbReference type="Proteomes" id="UP000308730">
    <property type="component" value="Unassembled WGS sequence"/>
</dbReference>
<organism evidence="7 8">
    <name type="scientific">Antrodiella citrinella</name>
    <dbReference type="NCBI Taxonomy" id="2447956"/>
    <lineage>
        <taxon>Eukaryota</taxon>
        <taxon>Fungi</taxon>
        <taxon>Dikarya</taxon>
        <taxon>Basidiomycota</taxon>
        <taxon>Agaricomycotina</taxon>
        <taxon>Agaricomycetes</taxon>
        <taxon>Polyporales</taxon>
        <taxon>Steccherinaceae</taxon>
        <taxon>Antrodiella</taxon>
    </lineage>
</organism>
<proteinExistence type="inferred from homology"/>
<dbReference type="PANTHER" id="PTHR35201:SF4">
    <property type="entry name" value="BETA-PINACENE SYNTHASE-RELATED"/>
    <property type="match status" value="1"/>
</dbReference>
<dbReference type="SFLD" id="SFLDG01020">
    <property type="entry name" value="Terpene_Cyclase_Like_2"/>
    <property type="match status" value="1"/>
</dbReference>
<dbReference type="EC" id="4.2.3.-" evidence="6"/>
<keyword evidence="8" id="KW-1185">Reference proteome</keyword>
<comment type="similarity">
    <text evidence="2 6">Belongs to the terpene synthase family.</text>
</comment>
<keyword evidence="5 6" id="KW-0456">Lyase</keyword>
<gene>
    <name evidence="7" type="ORF">EUX98_g1401</name>
</gene>
<dbReference type="AlphaFoldDB" id="A0A4S4N369"/>
<reference evidence="7 8" key="1">
    <citation type="submission" date="2019-02" db="EMBL/GenBank/DDBJ databases">
        <title>Genome sequencing of the rare red list fungi Antrodiella citrinella (Flaviporus citrinellus).</title>
        <authorList>
            <person name="Buettner E."/>
            <person name="Kellner H."/>
        </authorList>
    </citation>
    <scope>NUCLEOTIDE SEQUENCE [LARGE SCALE GENOMIC DNA]</scope>
    <source>
        <strain evidence="7 8">DSM 108506</strain>
    </source>
</reference>
<dbReference type="SUPFAM" id="SSF48576">
    <property type="entry name" value="Terpenoid synthases"/>
    <property type="match status" value="1"/>
</dbReference>
<evidence type="ECO:0000256" key="1">
    <source>
        <dbReference type="ARBA" id="ARBA00001946"/>
    </source>
</evidence>
<dbReference type="SFLD" id="SFLDS00005">
    <property type="entry name" value="Isoprenoid_Synthase_Type_I"/>
    <property type="match status" value="1"/>
</dbReference>
<protein>
    <recommendedName>
        <fullName evidence="6">Terpene synthase</fullName>
        <ecNumber evidence="6">4.2.3.-</ecNumber>
    </recommendedName>
</protein>
<evidence type="ECO:0000256" key="2">
    <source>
        <dbReference type="ARBA" id="ARBA00006333"/>
    </source>
</evidence>
<dbReference type="GO" id="GO:0010333">
    <property type="term" value="F:terpene synthase activity"/>
    <property type="evidence" value="ECO:0007669"/>
    <property type="project" value="InterPro"/>
</dbReference>
<comment type="cofactor">
    <cofactor evidence="1 6">
        <name>Mg(2+)</name>
        <dbReference type="ChEBI" id="CHEBI:18420"/>
    </cofactor>
</comment>
<dbReference type="InterPro" id="IPR034686">
    <property type="entry name" value="Terpene_cyclase-like_2"/>
</dbReference>
<dbReference type="InterPro" id="IPR008949">
    <property type="entry name" value="Isoprenoid_synthase_dom_sf"/>
</dbReference>
<sequence>MMFPFTSIAPSQPTKIVIPDLVSHCNFPLRNNRHRKQASVECKQWLFRGGNLNERKRKAFHGLKAGLLTAMCYPDAAYPQLRVCCDFMNWLFHLDNISDELNDRGTVHASVVVMNTLYHPHSYRSTNRVGKMTRDYWKRLILTGSPGMQQRFQETMDFFFQAVTQQAQDRENGVVPDLDSYVSMRRDTSGCKPCWALIEYAYNLTLPDEVMEHPIIVALGEATNDLVTWSNDIFSYNVEQSKGDTHNMIVVVMKQYRLDLQSAVDFVGRLCMQAIDRFNNDRKHLPSWGPETDRQVEIYVNGLADWIVGSLHWSFESERYFAKAGPEVKKTRIVELLPKRK</sequence>
<accession>A0A4S4N369</accession>
<dbReference type="PANTHER" id="PTHR35201">
    <property type="entry name" value="TERPENE SYNTHASE"/>
    <property type="match status" value="1"/>
</dbReference>